<evidence type="ECO:0000313" key="1">
    <source>
        <dbReference type="EMBL" id="MCZ4094371.1"/>
    </source>
</evidence>
<proteinExistence type="predicted"/>
<keyword evidence="2" id="KW-1185">Reference proteome</keyword>
<sequence>MAELNKKWISGLLPWVDTAFVATKIESFDAYAEAFSKRRLA</sequence>
<accession>A0ABT4KQW7</accession>
<reference evidence="1" key="1">
    <citation type="submission" date="2022-10" db="EMBL/GenBank/DDBJ databases">
        <title>Whole genome sequencing of three plant growth promoting bacteria isolated from Vachellia tortilis subsp. raddiana in Morocco.</title>
        <authorList>
            <person name="Hnini M."/>
            <person name="Zouagui R."/>
            <person name="Zouagui H."/>
            <person name="Chemao Elfihri M.-W."/>
            <person name="Ibrahimi A."/>
            <person name="Sbabou L."/>
            <person name="Aurag J."/>
        </authorList>
    </citation>
    <scope>NUCLEOTIDE SEQUENCE</scope>
    <source>
        <strain evidence="1">LMR678</strain>
    </source>
</reference>
<organism evidence="1 2">
    <name type="scientific">Sinorhizobium psoraleae</name>
    <dbReference type="NCBI Taxonomy" id="520838"/>
    <lineage>
        <taxon>Bacteria</taxon>
        <taxon>Pseudomonadati</taxon>
        <taxon>Pseudomonadota</taxon>
        <taxon>Alphaproteobacteria</taxon>
        <taxon>Hyphomicrobiales</taxon>
        <taxon>Rhizobiaceae</taxon>
        <taxon>Sinorhizobium/Ensifer group</taxon>
        <taxon>Sinorhizobium</taxon>
    </lineage>
</organism>
<dbReference type="EMBL" id="JAPVOI010000006">
    <property type="protein sequence ID" value="MCZ4094371.1"/>
    <property type="molecule type" value="Genomic_DNA"/>
</dbReference>
<comment type="caution">
    <text evidence="1">The sequence shown here is derived from an EMBL/GenBank/DDBJ whole genome shotgun (WGS) entry which is preliminary data.</text>
</comment>
<evidence type="ECO:0000313" key="2">
    <source>
        <dbReference type="Proteomes" id="UP001079430"/>
    </source>
</evidence>
<name>A0ABT4KQW7_9HYPH</name>
<dbReference type="RefSeq" id="WP_269286404.1">
    <property type="nucleotide sequence ID" value="NZ_JAPVOI010000006.1"/>
</dbReference>
<gene>
    <name evidence="1" type="ORF">O3W52_32210</name>
</gene>
<protein>
    <submittedName>
        <fullName evidence="1">Uncharacterized protein</fullName>
    </submittedName>
</protein>
<dbReference type="Proteomes" id="UP001079430">
    <property type="component" value="Unassembled WGS sequence"/>
</dbReference>